<accession>A0A1I0R7Z5</accession>
<name>A0A1I0R7Z5_9BACT</name>
<dbReference type="Proteomes" id="UP000199437">
    <property type="component" value="Unassembled WGS sequence"/>
</dbReference>
<dbReference type="Pfam" id="PF18962">
    <property type="entry name" value="Por_Secre_tail"/>
    <property type="match status" value="1"/>
</dbReference>
<organism evidence="2 3">
    <name type="scientific">Roseivirga pacifica</name>
    <dbReference type="NCBI Taxonomy" id="1267423"/>
    <lineage>
        <taxon>Bacteria</taxon>
        <taxon>Pseudomonadati</taxon>
        <taxon>Bacteroidota</taxon>
        <taxon>Cytophagia</taxon>
        <taxon>Cytophagales</taxon>
        <taxon>Roseivirgaceae</taxon>
        <taxon>Roseivirga</taxon>
    </lineage>
</organism>
<evidence type="ECO:0000313" key="2">
    <source>
        <dbReference type="EMBL" id="SEW36801.1"/>
    </source>
</evidence>
<dbReference type="AlphaFoldDB" id="A0A1I0R7Z5"/>
<proteinExistence type="predicted"/>
<feature type="domain" description="Secretion system C-terminal sorting" evidence="1">
    <location>
        <begin position="552"/>
        <end position="619"/>
    </location>
</feature>
<keyword evidence="3" id="KW-1185">Reference proteome</keyword>
<dbReference type="NCBIfam" id="TIGR04183">
    <property type="entry name" value="Por_Secre_tail"/>
    <property type="match status" value="1"/>
</dbReference>
<dbReference type="InterPro" id="IPR026444">
    <property type="entry name" value="Secre_tail"/>
</dbReference>
<protein>
    <submittedName>
        <fullName evidence="2">Por secretion system C-terminal sorting domain-containing protein</fullName>
    </submittedName>
</protein>
<dbReference type="EMBL" id="FOIR01000003">
    <property type="protein sequence ID" value="SEW36801.1"/>
    <property type="molecule type" value="Genomic_DNA"/>
</dbReference>
<evidence type="ECO:0000313" key="3">
    <source>
        <dbReference type="Proteomes" id="UP000199437"/>
    </source>
</evidence>
<dbReference type="STRING" id="1267423.SAMN05216290_3220"/>
<gene>
    <name evidence="2" type="ORF">SAMN05216290_3220</name>
</gene>
<evidence type="ECO:0000259" key="1">
    <source>
        <dbReference type="Pfam" id="PF18962"/>
    </source>
</evidence>
<reference evidence="3" key="1">
    <citation type="submission" date="2016-10" db="EMBL/GenBank/DDBJ databases">
        <authorList>
            <person name="Varghese N."/>
            <person name="Submissions S."/>
        </authorList>
    </citation>
    <scope>NUCLEOTIDE SEQUENCE [LARGE SCALE GENOMIC DNA]</scope>
    <source>
        <strain evidence="3">CGMCC 1.12402</strain>
    </source>
</reference>
<sequence length="622" mass="69175">MLRAALTILVLFIGLGVKAQIMEVTLPAPKSKASKTITTAAKGVNATNALDIPFWEDFSTDYLVPNPTKWQNAEVVRITNSTGINAPTLNVALFDGVDANGVAYNANSLLNGATDSLTSQPINLSTVGADQADSVYLSFFWQANGRGELPDSQDSLVLLFKDISGQWNQVWSKTGGTNNAFDDFTQELIQVDQAYFHTDFQFRFQAYSRLAGPYDTWLVDYIFLNDSRHENDIAYLDRALTRKPSFLTTPYSAMPIDQFFASPATYLQETNAEFYNLNSVFQPVLYSTIVTDLVTGNEIERLNDNVVASPLPGAFERRTFTSPALNPNNLDSDADSLLLETNYFIRSGDNYFIESINPGVDTVFNFNVDYRINDTVKMVTVLNDYYAYDDGEPDYAAGINQRGGQLAYEFNVEQEALLTHIDINFPFVQQAGEPIELFVWSALDQAPESVLFQNSYSVQRASEIGELKAYELDTPVYVQGTFFIGYQQGTNEFLAIGLDKNNDTGDKMHYNVSGTWQANTEVQGSFLMRPRFDKATAASFQPGNESAPDVAIYPNPSSGRFFINSTAKNIQVFDNYGQPGIFTTSEGNNGTWVDLSKNKNGIYLLKFSSEGRTVSKRVILNQ</sequence>